<dbReference type="Proteomes" id="UP001239257">
    <property type="component" value="Chromosome 2"/>
</dbReference>
<dbReference type="RefSeq" id="WP_301067901.1">
    <property type="nucleotide sequence ID" value="NZ_CP118710.1"/>
</dbReference>
<accession>A0AAX3UB78</accession>
<evidence type="ECO:0000313" key="3">
    <source>
        <dbReference type="Proteomes" id="UP001239257"/>
    </source>
</evidence>
<organism evidence="2 3">
    <name type="scientific">Vibrio aestuarianus</name>
    <dbReference type="NCBI Taxonomy" id="28171"/>
    <lineage>
        <taxon>Bacteria</taxon>
        <taxon>Pseudomonadati</taxon>
        <taxon>Pseudomonadota</taxon>
        <taxon>Gammaproteobacteria</taxon>
        <taxon>Vibrionales</taxon>
        <taxon>Vibrionaceae</taxon>
        <taxon>Vibrio</taxon>
    </lineage>
</organism>
<dbReference type="AlphaFoldDB" id="A0AAX3UB78"/>
<keyword evidence="1" id="KW-0472">Membrane</keyword>
<feature type="transmembrane region" description="Helical" evidence="1">
    <location>
        <begin position="12"/>
        <end position="42"/>
    </location>
</feature>
<evidence type="ECO:0000313" key="2">
    <source>
        <dbReference type="EMBL" id="WGK83944.1"/>
    </source>
</evidence>
<gene>
    <name evidence="2" type="ORF">PYE51_16250</name>
</gene>
<keyword evidence="1" id="KW-0812">Transmembrane</keyword>
<name>A0AAX3UB78_9VIBR</name>
<proteinExistence type="predicted"/>
<sequence length="175" mass="19859">MSEIDWQLTKDVFSIIASIATLLGSVAAIIAAYLACIGVSTWKESIKLQKRYEYTEPLYLALDGMLEARFAYRSSLTKLWAQEISLGEFSQAISSFINYQSDFKRYSKLLEQELNEQEKMDLDTCLAKVNEGFNVFLGNGTLDFDSFSKQVDDFNGSESSNAIMKYKEFLNALKQ</sequence>
<protein>
    <submittedName>
        <fullName evidence="2">Uncharacterized protein</fullName>
    </submittedName>
</protein>
<evidence type="ECO:0000256" key="1">
    <source>
        <dbReference type="SAM" id="Phobius"/>
    </source>
</evidence>
<dbReference type="EMBL" id="CP118710">
    <property type="protein sequence ID" value="WGK83944.1"/>
    <property type="molecule type" value="Genomic_DNA"/>
</dbReference>
<keyword evidence="1" id="KW-1133">Transmembrane helix</keyword>
<reference evidence="2" key="1">
    <citation type="submission" date="2022-02" db="EMBL/GenBank/DDBJ databases">
        <title>Emergence and expansion in Europe of a Vibrio aestuarianus clonal complex pathogenic for oysters.</title>
        <authorList>
            <person name="Mesnil A."/>
            <person name="Travers M.-A."/>
        </authorList>
    </citation>
    <scope>NUCLEOTIDE SEQUENCE</scope>
    <source>
        <strain evidence="2">U29</strain>
    </source>
</reference>